<dbReference type="Proteomes" id="UP000245207">
    <property type="component" value="Unassembled WGS sequence"/>
</dbReference>
<keyword evidence="2" id="KW-1185">Reference proteome</keyword>
<name>A0A2U1KIU3_ARTAN</name>
<comment type="caution">
    <text evidence="1">The sequence shown here is derived from an EMBL/GenBank/DDBJ whole genome shotgun (WGS) entry which is preliminary data.</text>
</comment>
<dbReference type="SUPFAM" id="SSF48452">
    <property type="entry name" value="TPR-like"/>
    <property type="match status" value="1"/>
</dbReference>
<evidence type="ECO:0000313" key="1">
    <source>
        <dbReference type="EMBL" id="PWA36700.1"/>
    </source>
</evidence>
<dbReference type="STRING" id="35608.A0A2U1KIU3"/>
<dbReference type="PANTHER" id="PTHR46050:SF7">
    <property type="entry name" value="TETRATRICOPEPTIDE REPEAT (TPR)-LIKE SUPERFAMILY PROTEIN"/>
    <property type="match status" value="1"/>
</dbReference>
<proteinExistence type="predicted"/>
<protein>
    <submittedName>
        <fullName evidence="1">Tetratricopeptide repeat (TPR)-like superfamily protein</fullName>
    </submittedName>
</protein>
<accession>A0A2U1KIU3</accession>
<dbReference type="GO" id="GO:0005737">
    <property type="term" value="C:cytoplasm"/>
    <property type="evidence" value="ECO:0007669"/>
    <property type="project" value="TreeGrafter"/>
</dbReference>
<reference evidence="1 2" key="1">
    <citation type="journal article" date="2018" name="Mol. Plant">
        <title>The genome of Artemisia annua provides insight into the evolution of Asteraceae family and artemisinin biosynthesis.</title>
        <authorList>
            <person name="Shen Q."/>
            <person name="Zhang L."/>
            <person name="Liao Z."/>
            <person name="Wang S."/>
            <person name="Yan T."/>
            <person name="Shi P."/>
            <person name="Liu M."/>
            <person name="Fu X."/>
            <person name="Pan Q."/>
            <person name="Wang Y."/>
            <person name="Lv Z."/>
            <person name="Lu X."/>
            <person name="Zhang F."/>
            <person name="Jiang W."/>
            <person name="Ma Y."/>
            <person name="Chen M."/>
            <person name="Hao X."/>
            <person name="Li L."/>
            <person name="Tang Y."/>
            <person name="Lv G."/>
            <person name="Zhou Y."/>
            <person name="Sun X."/>
            <person name="Brodelius P.E."/>
            <person name="Rose J.K.C."/>
            <person name="Tang K."/>
        </authorList>
    </citation>
    <scope>NUCLEOTIDE SEQUENCE [LARGE SCALE GENOMIC DNA]</scope>
    <source>
        <strain evidence="2">cv. Huhao1</strain>
        <tissue evidence="1">Leaf</tissue>
    </source>
</reference>
<dbReference type="InterPro" id="IPR011990">
    <property type="entry name" value="TPR-like_helical_dom_sf"/>
</dbReference>
<dbReference type="InterPro" id="IPR044534">
    <property type="entry name" value="TTL1-4"/>
</dbReference>
<dbReference type="OrthoDB" id="2335338at2759"/>
<sequence length="132" mass="14737">MAGKMDSNNKDVNMMMLRIKAIMDSRSKGNELFKAAKYSEAIDEALEASQMAGKMDSNNKDVNTMLLRIKAIMDSRSKGNELFKAAKYSEACVAYGEGLYNDSFNFVLLCNRPACRTKLGQLKKATDDCDMH</sequence>
<dbReference type="EMBL" id="PKPP01017793">
    <property type="protein sequence ID" value="PWA36700.1"/>
    <property type="molecule type" value="Genomic_DNA"/>
</dbReference>
<gene>
    <name evidence="1" type="ORF">CTI12_AA596990</name>
</gene>
<evidence type="ECO:0000313" key="2">
    <source>
        <dbReference type="Proteomes" id="UP000245207"/>
    </source>
</evidence>
<organism evidence="1 2">
    <name type="scientific">Artemisia annua</name>
    <name type="common">Sweet wormwood</name>
    <dbReference type="NCBI Taxonomy" id="35608"/>
    <lineage>
        <taxon>Eukaryota</taxon>
        <taxon>Viridiplantae</taxon>
        <taxon>Streptophyta</taxon>
        <taxon>Embryophyta</taxon>
        <taxon>Tracheophyta</taxon>
        <taxon>Spermatophyta</taxon>
        <taxon>Magnoliopsida</taxon>
        <taxon>eudicotyledons</taxon>
        <taxon>Gunneridae</taxon>
        <taxon>Pentapetalae</taxon>
        <taxon>asterids</taxon>
        <taxon>campanulids</taxon>
        <taxon>Asterales</taxon>
        <taxon>Asteraceae</taxon>
        <taxon>Asteroideae</taxon>
        <taxon>Anthemideae</taxon>
        <taxon>Artemisiinae</taxon>
        <taxon>Artemisia</taxon>
    </lineage>
</organism>
<dbReference type="Gene3D" id="1.25.40.10">
    <property type="entry name" value="Tetratricopeptide repeat domain"/>
    <property type="match status" value="1"/>
</dbReference>
<dbReference type="PANTHER" id="PTHR46050">
    <property type="entry name" value="TPR REPEAT-CONTAINING THIOREDOXIN"/>
    <property type="match status" value="1"/>
</dbReference>
<dbReference type="AlphaFoldDB" id="A0A2U1KIU3"/>